<evidence type="ECO:0000256" key="8">
    <source>
        <dbReference type="PROSITE-ProRule" id="PRU00169"/>
    </source>
</evidence>
<evidence type="ECO:0000256" key="7">
    <source>
        <dbReference type="ARBA" id="ARBA00023163"/>
    </source>
</evidence>
<feature type="modified residue" description="4-aspartylphosphate" evidence="8">
    <location>
        <position position="55"/>
    </location>
</feature>
<dbReference type="OrthoDB" id="342399at2"/>
<keyword evidence="4" id="KW-0902">Two-component regulatory system</keyword>
<dbReference type="Pfam" id="PF12833">
    <property type="entry name" value="HTH_18"/>
    <property type="match status" value="1"/>
</dbReference>
<dbReference type="SMART" id="SM00448">
    <property type="entry name" value="REC"/>
    <property type="match status" value="1"/>
</dbReference>
<evidence type="ECO:0000256" key="1">
    <source>
        <dbReference type="ARBA" id="ARBA00004496"/>
    </source>
</evidence>
<dbReference type="RefSeq" id="WP_136355487.1">
    <property type="nucleotide sequence ID" value="NZ_CP046266.1"/>
</dbReference>
<gene>
    <name evidence="10" type="ORF">E6W99_15620</name>
</gene>
<dbReference type="GO" id="GO:0003700">
    <property type="term" value="F:DNA-binding transcription factor activity"/>
    <property type="evidence" value="ECO:0007669"/>
    <property type="project" value="InterPro"/>
</dbReference>
<dbReference type="GO" id="GO:0000160">
    <property type="term" value="P:phosphorelay signal transduction system"/>
    <property type="evidence" value="ECO:0007669"/>
    <property type="project" value="UniProtKB-KW"/>
</dbReference>
<dbReference type="PROSITE" id="PS00041">
    <property type="entry name" value="HTH_ARAC_FAMILY_1"/>
    <property type="match status" value="1"/>
</dbReference>
<dbReference type="GO" id="GO:0005737">
    <property type="term" value="C:cytoplasm"/>
    <property type="evidence" value="ECO:0007669"/>
    <property type="project" value="UniProtKB-SubCell"/>
</dbReference>
<evidence type="ECO:0000256" key="3">
    <source>
        <dbReference type="ARBA" id="ARBA00022553"/>
    </source>
</evidence>
<sequence>MYKIILVDDDYLVLEFLTHMIPWAELGFSVVGSYQNGTQALEHIKTEMPDVIITDIGMPKMNGIELIRHIKEWNSTIYSIILSCHDDFHFAQQALKLETFDYILKESMEATMIEDLLSRLKEKLDQEKTTNMKKNQMEYLIKENLLVLKRRFLHAMIDDKQENKLWWEQQRHELGLASINQCTPLLCFIDRYVEMKEAFVSDELLKFSIDNLVNEILNQTGNGISIFYKDSMFFIFFPHGQRLEMEMIIQKALRVIYNKLQEYLNISISTIIGENCTSIEQLVQRLKGMITTSSQRFYMRFGYFGLVEQEDFTAENIFSCYTDAMQELKSLIIQEDVEELEKSLRKWVSFIEEKRYHPESVREWMMKIFLDIKLKFNSMQNFESTYSVSVSDHFITNVETIYQLEEELVSIFKRFIRSMIEINELPKRNEILKAQKYVLMNLNKKITLSDVAEHLHLNPSYFSRLYKKNTNENFIDYVTKSKMERAKELIDQSNESIEKISEMLGFDCKSYFIKTFKKYYGVTPKDYKQRIG</sequence>
<dbReference type="Pfam" id="PF00072">
    <property type="entry name" value="Response_reg"/>
    <property type="match status" value="1"/>
</dbReference>
<dbReference type="SMART" id="SM00342">
    <property type="entry name" value="HTH_ARAC"/>
    <property type="match status" value="1"/>
</dbReference>
<dbReference type="SUPFAM" id="SSF46689">
    <property type="entry name" value="Homeodomain-like"/>
    <property type="match status" value="2"/>
</dbReference>
<evidence type="ECO:0000313" key="11">
    <source>
        <dbReference type="Proteomes" id="UP000310334"/>
    </source>
</evidence>
<keyword evidence="7" id="KW-0804">Transcription</keyword>
<name>A0A4S4BU36_9BACI</name>
<dbReference type="PANTHER" id="PTHR42713">
    <property type="entry name" value="HISTIDINE KINASE-RELATED"/>
    <property type="match status" value="1"/>
</dbReference>
<evidence type="ECO:0000313" key="10">
    <source>
        <dbReference type="EMBL" id="THF78595.1"/>
    </source>
</evidence>
<proteinExistence type="predicted"/>
<dbReference type="InterPro" id="IPR001789">
    <property type="entry name" value="Sig_transdc_resp-reg_receiver"/>
</dbReference>
<organism evidence="10 11">
    <name type="scientific">Metabacillus sediminilitoris</name>
    <dbReference type="NCBI Taxonomy" id="2567941"/>
    <lineage>
        <taxon>Bacteria</taxon>
        <taxon>Bacillati</taxon>
        <taxon>Bacillota</taxon>
        <taxon>Bacilli</taxon>
        <taxon>Bacillales</taxon>
        <taxon>Bacillaceae</taxon>
        <taxon>Metabacillus</taxon>
    </lineage>
</organism>
<dbReference type="AlphaFoldDB" id="A0A4S4BU36"/>
<dbReference type="Gene3D" id="1.10.10.60">
    <property type="entry name" value="Homeodomain-like"/>
    <property type="match status" value="2"/>
</dbReference>
<dbReference type="PROSITE" id="PS50110">
    <property type="entry name" value="RESPONSE_REGULATORY"/>
    <property type="match status" value="1"/>
</dbReference>
<dbReference type="Proteomes" id="UP000310334">
    <property type="component" value="Unassembled WGS sequence"/>
</dbReference>
<comment type="caution">
    <text evidence="10">The sequence shown here is derived from an EMBL/GenBank/DDBJ whole genome shotgun (WGS) entry which is preliminary data.</text>
</comment>
<evidence type="ECO:0000256" key="9">
    <source>
        <dbReference type="SAM" id="Coils"/>
    </source>
</evidence>
<dbReference type="SUPFAM" id="SSF52172">
    <property type="entry name" value="CheY-like"/>
    <property type="match status" value="1"/>
</dbReference>
<keyword evidence="9" id="KW-0175">Coiled coil</keyword>
<evidence type="ECO:0000256" key="4">
    <source>
        <dbReference type="ARBA" id="ARBA00023012"/>
    </source>
</evidence>
<keyword evidence="3 8" id="KW-0597">Phosphoprotein</keyword>
<keyword evidence="6" id="KW-0238">DNA-binding</keyword>
<feature type="coiled-coil region" evidence="9">
    <location>
        <begin position="110"/>
        <end position="137"/>
    </location>
</feature>
<accession>A0A4S4BU36</accession>
<dbReference type="InterPro" id="IPR018060">
    <property type="entry name" value="HTH_AraC"/>
</dbReference>
<dbReference type="GO" id="GO:0043565">
    <property type="term" value="F:sequence-specific DNA binding"/>
    <property type="evidence" value="ECO:0007669"/>
    <property type="project" value="InterPro"/>
</dbReference>
<dbReference type="CDD" id="cd17536">
    <property type="entry name" value="REC_YesN-like"/>
    <property type="match status" value="1"/>
</dbReference>
<dbReference type="InterPro" id="IPR018062">
    <property type="entry name" value="HTH_AraC-typ_CS"/>
</dbReference>
<keyword evidence="5" id="KW-0805">Transcription regulation</keyword>
<dbReference type="InterPro" id="IPR011006">
    <property type="entry name" value="CheY-like_superfamily"/>
</dbReference>
<dbReference type="InterPro" id="IPR009057">
    <property type="entry name" value="Homeodomain-like_sf"/>
</dbReference>
<evidence type="ECO:0000256" key="2">
    <source>
        <dbReference type="ARBA" id="ARBA00022490"/>
    </source>
</evidence>
<keyword evidence="11" id="KW-1185">Reference proteome</keyword>
<protein>
    <submittedName>
        <fullName evidence="10">Response regulator</fullName>
    </submittedName>
</protein>
<comment type="subcellular location">
    <subcellularLocation>
        <location evidence="1">Cytoplasm</location>
    </subcellularLocation>
</comment>
<dbReference type="EMBL" id="SSNT01000011">
    <property type="protein sequence ID" value="THF78595.1"/>
    <property type="molecule type" value="Genomic_DNA"/>
</dbReference>
<dbReference type="InterPro" id="IPR051552">
    <property type="entry name" value="HptR"/>
</dbReference>
<dbReference type="InterPro" id="IPR020449">
    <property type="entry name" value="Tscrpt_reg_AraC-type_HTH"/>
</dbReference>
<reference evidence="10 11" key="1">
    <citation type="submission" date="2019-04" db="EMBL/GenBank/DDBJ databases">
        <title>Bacillus sediminilitoris sp. nov., isolated from a tidal flat sediment on the East China Sea.</title>
        <authorList>
            <person name="Wei Y."/>
            <person name="Mao H."/>
            <person name="Fang J."/>
        </authorList>
    </citation>
    <scope>NUCLEOTIDE SEQUENCE [LARGE SCALE GENOMIC DNA]</scope>
    <source>
        <strain evidence="10 11">DSL-17</strain>
    </source>
</reference>
<dbReference type="PRINTS" id="PR00032">
    <property type="entry name" value="HTHARAC"/>
</dbReference>
<keyword evidence="2" id="KW-0963">Cytoplasm</keyword>
<dbReference type="Gene3D" id="3.40.50.2300">
    <property type="match status" value="1"/>
</dbReference>
<dbReference type="PROSITE" id="PS01124">
    <property type="entry name" value="HTH_ARAC_FAMILY_2"/>
    <property type="match status" value="1"/>
</dbReference>
<dbReference type="PANTHER" id="PTHR42713:SF3">
    <property type="entry name" value="TRANSCRIPTIONAL REGULATORY PROTEIN HPTR"/>
    <property type="match status" value="1"/>
</dbReference>
<evidence type="ECO:0000256" key="5">
    <source>
        <dbReference type="ARBA" id="ARBA00023015"/>
    </source>
</evidence>
<evidence type="ECO:0000256" key="6">
    <source>
        <dbReference type="ARBA" id="ARBA00023125"/>
    </source>
</evidence>